<dbReference type="Gene3D" id="3.40.50.150">
    <property type="entry name" value="Vaccinia Virus protein VP39"/>
    <property type="match status" value="1"/>
</dbReference>
<dbReference type="GeneID" id="89937856"/>
<evidence type="ECO:0000313" key="5">
    <source>
        <dbReference type="EMBL" id="KAK4110895.1"/>
    </source>
</evidence>
<dbReference type="PANTHER" id="PTHR43712:SF16">
    <property type="entry name" value="O-METHYLTRANSFERASE ELCB"/>
    <property type="match status" value="1"/>
</dbReference>
<evidence type="ECO:0000256" key="3">
    <source>
        <dbReference type="ARBA" id="ARBA00022691"/>
    </source>
</evidence>
<reference evidence="5" key="1">
    <citation type="journal article" date="2023" name="Mol. Phylogenet. Evol.">
        <title>Genome-scale phylogeny and comparative genomics of the fungal order Sordariales.</title>
        <authorList>
            <person name="Hensen N."/>
            <person name="Bonometti L."/>
            <person name="Westerberg I."/>
            <person name="Brannstrom I.O."/>
            <person name="Guillou S."/>
            <person name="Cros-Aarteil S."/>
            <person name="Calhoun S."/>
            <person name="Haridas S."/>
            <person name="Kuo A."/>
            <person name="Mondo S."/>
            <person name="Pangilinan J."/>
            <person name="Riley R."/>
            <person name="LaButti K."/>
            <person name="Andreopoulos B."/>
            <person name="Lipzen A."/>
            <person name="Chen C."/>
            <person name="Yan M."/>
            <person name="Daum C."/>
            <person name="Ng V."/>
            <person name="Clum A."/>
            <person name="Steindorff A."/>
            <person name="Ohm R.A."/>
            <person name="Martin F."/>
            <person name="Silar P."/>
            <person name="Natvig D.O."/>
            <person name="Lalanne C."/>
            <person name="Gautier V."/>
            <person name="Ament-Velasquez S.L."/>
            <person name="Kruys A."/>
            <person name="Hutchinson M.I."/>
            <person name="Powell A.J."/>
            <person name="Barry K."/>
            <person name="Miller A.N."/>
            <person name="Grigoriev I.V."/>
            <person name="Debuchy R."/>
            <person name="Gladieux P."/>
            <person name="Hiltunen Thoren M."/>
            <person name="Johannesson H."/>
        </authorList>
    </citation>
    <scope>NUCLEOTIDE SEQUENCE</scope>
    <source>
        <strain evidence="5">CBS 508.74</strain>
    </source>
</reference>
<dbReference type="GO" id="GO:0032259">
    <property type="term" value="P:methylation"/>
    <property type="evidence" value="ECO:0007669"/>
    <property type="project" value="UniProtKB-KW"/>
</dbReference>
<protein>
    <submittedName>
        <fullName evidence="5">S-adenosyl-L-methionine-dependent methyltransferase</fullName>
    </submittedName>
</protein>
<feature type="domain" description="O-methyltransferase C-terminal" evidence="4">
    <location>
        <begin position="250"/>
        <end position="401"/>
    </location>
</feature>
<dbReference type="PANTHER" id="PTHR43712">
    <property type="entry name" value="PUTATIVE (AFU_ORTHOLOGUE AFUA_4G14580)-RELATED"/>
    <property type="match status" value="1"/>
</dbReference>
<proteinExistence type="predicted"/>
<dbReference type="InterPro" id="IPR036390">
    <property type="entry name" value="WH_DNA-bd_sf"/>
</dbReference>
<dbReference type="InterPro" id="IPR016461">
    <property type="entry name" value="COMT-like"/>
</dbReference>
<keyword evidence="1 5" id="KW-0489">Methyltransferase</keyword>
<sequence length="423" mass="46365">MIQNNDMEQLSKDLAPLCDNLTNAVSALSSNHGSRASVISAAQAIIHAAQGPQDLYVHFVVNKCEIIVMRLFLKWEVFQEIPPQGSISFTDLAAKIDAEVGLVARLSRMLIASGMLSSPGPDRVAHTHRSRMIAEDPLFRSTAKLILYEDFPQAAGTPEYFASRGRREPTDRTDTAFHFRRGEQPGRRSAFDLINEDPALLKIIMEAMVRTQDFLASPGYDFSWLVSPTSTSSEKAGDGDDGDGGDEGRTLLVDVGGGAGHTIREILQRTPELAAERCVLQDTREVIERAKRQVAEAEGPAALLRGVRMMEVDFHAEQPVKGAKAYLIRRCLHNYSDGESVGILRQIREAMASDSTLLVMEMVLLPESPPFCYAMDMAMMGIAGKERTLEDWRAIAAEAGLRINRVVPAPGIGVSVIECVKEA</sequence>
<evidence type="ECO:0000256" key="2">
    <source>
        <dbReference type="ARBA" id="ARBA00022679"/>
    </source>
</evidence>
<comment type="caution">
    <text evidence="5">The sequence shown here is derived from an EMBL/GenBank/DDBJ whole genome shotgun (WGS) entry which is preliminary data.</text>
</comment>
<dbReference type="Gene3D" id="1.10.10.10">
    <property type="entry name" value="Winged helix-like DNA-binding domain superfamily/Winged helix DNA-binding domain"/>
    <property type="match status" value="1"/>
</dbReference>
<dbReference type="PROSITE" id="PS51683">
    <property type="entry name" value="SAM_OMT_II"/>
    <property type="match status" value="1"/>
</dbReference>
<name>A0AAN6QIJ5_9PEZI</name>
<dbReference type="InterPro" id="IPR036388">
    <property type="entry name" value="WH-like_DNA-bd_sf"/>
</dbReference>
<organism evidence="5 6">
    <name type="scientific">Canariomyces notabilis</name>
    <dbReference type="NCBI Taxonomy" id="2074819"/>
    <lineage>
        <taxon>Eukaryota</taxon>
        <taxon>Fungi</taxon>
        <taxon>Dikarya</taxon>
        <taxon>Ascomycota</taxon>
        <taxon>Pezizomycotina</taxon>
        <taxon>Sordariomycetes</taxon>
        <taxon>Sordariomycetidae</taxon>
        <taxon>Sordariales</taxon>
        <taxon>Chaetomiaceae</taxon>
        <taxon>Canariomyces</taxon>
    </lineage>
</organism>
<evidence type="ECO:0000313" key="6">
    <source>
        <dbReference type="Proteomes" id="UP001302812"/>
    </source>
</evidence>
<gene>
    <name evidence="5" type="ORF">N656DRAFT_769808</name>
</gene>
<dbReference type="SUPFAM" id="SSF46785">
    <property type="entry name" value="Winged helix' DNA-binding domain"/>
    <property type="match status" value="1"/>
</dbReference>
<dbReference type="InterPro" id="IPR001077">
    <property type="entry name" value="COMT_C"/>
</dbReference>
<keyword evidence="6" id="KW-1185">Reference proteome</keyword>
<accession>A0AAN6QIJ5</accession>
<evidence type="ECO:0000256" key="1">
    <source>
        <dbReference type="ARBA" id="ARBA00022603"/>
    </source>
</evidence>
<keyword evidence="3" id="KW-0949">S-adenosyl-L-methionine</keyword>
<dbReference type="Pfam" id="PF00891">
    <property type="entry name" value="Methyltransf_2"/>
    <property type="match status" value="1"/>
</dbReference>
<dbReference type="GO" id="GO:0008171">
    <property type="term" value="F:O-methyltransferase activity"/>
    <property type="evidence" value="ECO:0007669"/>
    <property type="project" value="InterPro"/>
</dbReference>
<dbReference type="EMBL" id="MU853348">
    <property type="protein sequence ID" value="KAK4110895.1"/>
    <property type="molecule type" value="Genomic_DNA"/>
</dbReference>
<dbReference type="AlphaFoldDB" id="A0AAN6QIJ5"/>
<reference evidence="5" key="2">
    <citation type="submission" date="2023-05" db="EMBL/GenBank/DDBJ databases">
        <authorList>
            <consortium name="Lawrence Berkeley National Laboratory"/>
            <person name="Steindorff A."/>
            <person name="Hensen N."/>
            <person name="Bonometti L."/>
            <person name="Westerberg I."/>
            <person name="Brannstrom I.O."/>
            <person name="Guillou S."/>
            <person name="Cros-Aarteil S."/>
            <person name="Calhoun S."/>
            <person name="Haridas S."/>
            <person name="Kuo A."/>
            <person name="Mondo S."/>
            <person name="Pangilinan J."/>
            <person name="Riley R."/>
            <person name="Labutti K."/>
            <person name="Andreopoulos B."/>
            <person name="Lipzen A."/>
            <person name="Chen C."/>
            <person name="Yanf M."/>
            <person name="Daum C."/>
            <person name="Ng V."/>
            <person name="Clum A."/>
            <person name="Ohm R."/>
            <person name="Martin F."/>
            <person name="Silar P."/>
            <person name="Natvig D."/>
            <person name="Lalanne C."/>
            <person name="Gautier V."/>
            <person name="Ament-Velasquez S.L."/>
            <person name="Kruys A."/>
            <person name="Hutchinson M.I."/>
            <person name="Powell A.J."/>
            <person name="Barry K."/>
            <person name="Miller A.N."/>
            <person name="Grigoriev I.V."/>
            <person name="Debuchy R."/>
            <person name="Gladieux P."/>
            <person name="Thoren M.H."/>
            <person name="Johannesson H."/>
        </authorList>
    </citation>
    <scope>NUCLEOTIDE SEQUENCE</scope>
    <source>
        <strain evidence="5">CBS 508.74</strain>
    </source>
</reference>
<dbReference type="InterPro" id="IPR029063">
    <property type="entry name" value="SAM-dependent_MTases_sf"/>
</dbReference>
<evidence type="ECO:0000259" key="4">
    <source>
        <dbReference type="Pfam" id="PF00891"/>
    </source>
</evidence>
<dbReference type="SUPFAM" id="SSF53335">
    <property type="entry name" value="S-adenosyl-L-methionine-dependent methyltransferases"/>
    <property type="match status" value="1"/>
</dbReference>
<dbReference type="Proteomes" id="UP001302812">
    <property type="component" value="Unassembled WGS sequence"/>
</dbReference>
<keyword evidence="2" id="KW-0808">Transferase</keyword>
<dbReference type="RefSeq" id="XP_064668465.1">
    <property type="nucleotide sequence ID" value="XM_064813731.1"/>
</dbReference>